<dbReference type="Pfam" id="PF19694">
    <property type="entry name" value="DUF6194"/>
    <property type="match status" value="1"/>
</dbReference>
<sequence>MDADDLKRHICETFEGVSVVESSGDLFFSYDPDGDVVASEQWTPFATIVTGDTYDGVSDLSRPGDHRLNIGLTKATYTARFGAPPRERGDHGVLDTGFDYAVRDEVLPHPLYASQYWVCVVNPGRATLDEEVAPLLAEAYERAVRAHAARRARRARRARA</sequence>
<protein>
    <submittedName>
        <fullName evidence="2">DUF6194 family protein</fullName>
    </submittedName>
</protein>
<dbReference type="EMBL" id="JBHSBH010000003">
    <property type="protein sequence ID" value="MFC3994691.1"/>
    <property type="molecule type" value="Genomic_DNA"/>
</dbReference>
<proteinExistence type="predicted"/>
<organism evidence="2 3">
    <name type="scientific">Nocardiopsis sediminis</name>
    <dbReference type="NCBI Taxonomy" id="1778267"/>
    <lineage>
        <taxon>Bacteria</taxon>
        <taxon>Bacillati</taxon>
        <taxon>Actinomycetota</taxon>
        <taxon>Actinomycetes</taxon>
        <taxon>Streptosporangiales</taxon>
        <taxon>Nocardiopsidaceae</taxon>
        <taxon>Nocardiopsis</taxon>
    </lineage>
</organism>
<evidence type="ECO:0000313" key="3">
    <source>
        <dbReference type="Proteomes" id="UP001595847"/>
    </source>
</evidence>
<dbReference type="Proteomes" id="UP001595847">
    <property type="component" value="Unassembled WGS sequence"/>
</dbReference>
<accession>A0ABV8FIG7</accession>
<comment type="caution">
    <text evidence="2">The sequence shown here is derived from an EMBL/GenBank/DDBJ whole genome shotgun (WGS) entry which is preliminary data.</text>
</comment>
<gene>
    <name evidence="2" type="ORF">ACFOVU_02115</name>
</gene>
<dbReference type="RefSeq" id="WP_378529543.1">
    <property type="nucleotide sequence ID" value="NZ_JBHSBH010000003.1"/>
</dbReference>
<dbReference type="InterPro" id="IPR045676">
    <property type="entry name" value="DUF6194"/>
</dbReference>
<reference evidence="3" key="1">
    <citation type="journal article" date="2019" name="Int. J. Syst. Evol. Microbiol.">
        <title>The Global Catalogue of Microorganisms (GCM) 10K type strain sequencing project: providing services to taxonomists for standard genome sequencing and annotation.</title>
        <authorList>
            <consortium name="The Broad Institute Genomics Platform"/>
            <consortium name="The Broad Institute Genome Sequencing Center for Infectious Disease"/>
            <person name="Wu L."/>
            <person name="Ma J."/>
        </authorList>
    </citation>
    <scope>NUCLEOTIDE SEQUENCE [LARGE SCALE GENOMIC DNA]</scope>
    <source>
        <strain evidence="3">TBRC 1826</strain>
    </source>
</reference>
<evidence type="ECO:0000259" key="1">
    <source>
        <dbReference type="Pfam" id="PF19694"/>
    </source>
</evidence>
<keyword evidence="3" id="KW-1185">Reference proteome</keyword>
<feature type="domain" description="DUF6194" evidence="1">
    <location>
        <begin position="1"/>
        <end position="151"/>
    </location>
</feature>
<evidence type="ECO:0000313" key="2">
    <source>
        <dbReference type="EMBL" id="MFC3994691.1"/>
    </source>
</evidence>
<name>A0ABV8FIG7_9ACTN</name>